<dbReference type="Gene3D" id="3.60.15.10">
    <property type="entry name" value="Ribonuclease Z/Hydroxyacylglutathione hydrolase-like"/>
    <property type="match status" value="1"/>
</dbReference>
<accession>A0A9X1YBH4</accession>
<dbReference type="PANTHER" id="PTHR36839">
    <property type="entry name" value="METALLO-BETA-LACTAMASE FAMILY PROTEIN (AFU_ORTHOLOGUE AFUA_5G12770)"/>
    <property type="match status" value="1"/>
</dbReference>
<name>A0A9X1YBH4_9PROT</name>
<organism evidence="2 3">
    <name type="scientific">Roseomonas acroporae</name>
    <dbReference type="NCBI Taxonomy" id="2937791"/>
    <lineage>
        <taxon>Bacteria</taxon>
        <taxon>Pseudomonadati</taxon>
        <taxon>Pseudomonadota</taxon>
        <taxon>Alphaproteobacteria</taxon>
        <taxon>Acetobacterales</taxon>
        <taxon>Roseomonadaceae</taxon>
        <taxon>Roseomonas</taxon>
    </lineage>
</organism>
<reference evidence="2" key="1">
    <citation type="submission" date="2022-04" db="EMBL/GenBank/DDBJ databases">
        <title>Roseomonas acroporae sp. nov., isolated from coral Acropora digitifera.</title>
        <authorList>
            <person name="Sun H."/>
        </authorList>
    </citation>
    <scope>NUCLEOTIDE SEQUENCE</scope>
    <source>
        <strain evidence="2">NAR14</strain>
    </source>
</reference>
<evidence type="ECO:0000313" key="3">
    <source>
        <dbReference type="Proteomes" id="UP001139516"/>
    </source>
</evidence>
<proteinExistence type="predicted"/>
<protein>
    <submittedName>
        <fullName evidence="2">MBL fold metallo-hydrolase</fullName>
    </submittedName>
</protein>
<evidence type="ECO:0000259" key="1">
    <source>
        <dbReference type="SMART" id="SM00849"/>
    </source>
</evidence>
<dbReference type="SMART" id="SM00849">
    <property type="entry name" value="Lactamase_B"/>
    <property type="match status" value="1"/>
</dbReference>
<feature type="domain" description="Metallo-beta-lactamase" evidence="1">
    <location>
        <begin position="72"/>
        <end position="242"/>
    </location>
</feature>
<dbReference type="EMBL" id="JALPRX010000104">
    <property type="protein sequence ID" value="MCK8787068.1"/>
    <property type="molecule type" value="Genomic_DNA"/>
</dbReference>
<dbReference type="SUPFAM" id="SSF56281">
    <property type="entry name" value="Metallo-hydrolase/oxidoreductase"/>
    <property type="match status" value="1"/>
</dbReference>
<dbReference type="RefSeq" id="WP_248669123.1">
    <property type="nucleotide sequence ID" value="NZ_JALPRX010000104.1"/>
</dbReference>
<keyword evidence="3" id="KW-1185">Reference proteome</keyword>
<dbReference type="Proteomes" id="UP001139516">
    <property type="component" value="Unassembled WGS sequence"/>
</dbReference>
<comment type="caution">
    <text evidence="2">The sequence shown here is derived from an EMBL/GenBank/DDBJ whole genome shotgun (WGS) entry which is preliminary data.</text>
</comment>
<dbReference type="InterPro" id="IPR001279">
    <property type="entry name" value="Metallo-B-lactamas"/>
</dbReference>
<evidence type="ECO:0000313" key="2">
    <source>
        <dbReference type="EMBL" id="MCK8787068.1"/>
    </source>
</evidence>
<dbReference type="InterPro" id="IPR036866">
    <property type="entry name" value="RibonucZ/Hydroxyglut_hydro"/>
</dbReference>
<dbReference type="AlphaFoldDB" id="A0A9X1YBH4"/>
<dbReference type="PANTHER" id="PTHR36839:SF1">
    <property type="entry name" value="METALLO-BETA-LACTAMASE FAMILY PROTEIN (AFU_ORTHOLOGUE AFUA_5G12770)"/>
    <property type="match status" value="1"/>
</dbReference>
<gene>
    <name evidence="2" type="ORF">M0638_22080</name>
</gene>
<sequence>MQAFLCTTCGTQYPPSESPPPRCPICEDERQYLQPAGQGWTTLPRLRITHMNAFRDEAGLLGIGTAPHFAIGQRALLVPTPAGNVLWDCISLIDRATVEIIRGLGGLAAIAISHPHYYTTMLEWSEAFGGVPIHLHAADRDWIMRDGPAIALWEGDTKEIAPGLTLIRCGGHFAGGTVAHWTGGAAGRGALLSGDILQVVADRRTLGFMRSYPNFIPLGAAAVRRIAGRVAPWRYDAILGAFWDKVIPHDAEAAMRHSVERHIHWLGDPPE</sequence>